<organism evidence="1 2">
    <name type="scientific">Mycena maculata</name>
    <dbReference type="NCBI Taxonomy" id="230809"/>
    <lineage>
        <taxon>Eukaryota</taxon>
        <taxon>Fungi</taxon>
        <taxon>Dikarya</taxon>
        <taxon>Basidiomycota</taxon>
        <taxon>Agaricomycotina</taxon>
        <taxon>Agaricomycetes</taxon>
        <taxon>Agaricomycetidae</taxon>
        <taxon>Agaricales</taxon>
        <taxon>Marasmiineae</taxon>
        <taxon>Mycenaceae</taxon>
        <taxon>Mycena</taxon>
    </lineage>
</organism>
<evidence type="ECO:0000313" key="2">
    <source>
        <dbReference type="Proteomes" id="UP001215280"/>
    </source>
</evidence>
<sequence length="432" mass="48448">MPALPATFKLWASKSNSSNLFQYNHLLRLEQKAQKAFENLKATSTQVDTVDGLEHITRTIASCADDKLVALGNFYLKNFVKLFYKAKGSTPASSKHPSRPSFEEEQVGFVMSMKEGTLSRSQAKKLAFIRDGDRCLLTGAFHRKDEPTEEELAHHAATLQPSVVTTAAHIIPEHLNNFSQVALEDAMDQEFARLFNVNAKSDPKVGSFIVCKQHADVPKMRQSSTMWTMIAILGSDKVVRELSGRLIHRLENILTINYGDHDAMDRALFVVSSYTDIQRTQGIQDEYYLRVRNETVRPVAPARFGDLIISKKVQTVKFCSTPELPAPSPEYLALHATCCRIAIKSGSADHLEKIEVEFNDLKDSLCWQVSHEALDSLLQVLKFGHTTRHTIEDSSEAEDDSGEADELVDMEFLSYIAQGPNVHVYEMNDRLG</sequence>
<reference evidence="1" key="1">
    <citation type="submission" date="2023-03" db="EMBL/GenBank/DDBJ databases">
        <title>Massive genome expansion in bonnet fungi (Mycena s.s.) driven by repeated elements and novel gene families across ecological guilds.</title>
        <authorList>
            <consortium name="Lawrence Berkeley National Laboratory"/>
            <person name="Harder C.B."/>
            <person name="Miyauchi S."/>
            <person name="Viragh M."/>
            <person name="Kuo A."/>
            <person name="Thoen E."/>
            <person name="Andreopoulos B."/>
            <person name="Lu D."/>
            <person name="Skrede I."/>
            <person name="Drula E."/>
            <person name="Henrissat B."/>
            <person name="Morin E."/>
            <person name="Kohler A."/>
            <person name="Barry K."/>
            <person name="LaButti K."/>
            <person name="Morin E."/>
            <person name="Salamov A."/>
            <person name="Lipzen A."/>
            <person name="Mereny Z."/>
            <person name="Hegedus B."/>
            <person name="Baldrian P."/>
            <person name="Stursova M."/>
            <person name="Weitz H."/>
            <person name="Taylor A."/>
            <person name="Grigoriev I.V."/>
            <person name="Nagy L.G."/>
            <person name="Martin F."/>
            <person name="Kauserud H."/>
        </authorList>
    </citation>
    <scope>NUCLEOTIDE SEQUENCE</scope>
    <source>
        <strain evidence="1">CBHHK188m</strain>
    </source>
</reference>
<dbReference type="AlphaFoldDB" id="A0AAD7KCZ3"/>
<comment type="caution">
    <text evidence="1">The sequence shown here is derived from an EMBL/GenBank/DDBJ whole genome shotgun (WGS) entry which is preliminary data.</text>
</comment>
<gene>
    <name evidence="1" type="ORF">DFH07DRAFT_1017900</name>
</gene>
<accession>A0AAD7KCZ3</accession>
<protein>
    <recommendedName>
        <fullName evidence="3">HNH nuclease domain-containing protein</fullName>
    </recommendedName>
</protein>
<keyword evidence="2" id="KW-1185">Reference proteome</keyword>
<evidence type="ECO:0000313" key="1">
    <source>
        <dbReference type="EMBL" id="KAJ7781964.1"/>
    </source>
</evidence>
<name>A0AAD7KCZ3_9AGAR</name>
<dbReference type="EMBL" id="JARJLG010000004">
    <property type="protein sequence ID" value="KAJ7781964.1"/>
    <property type="molecule type" value="Genomic_DNA"/>
</dbReference>
<dbReference type="Proteomes" id="UP001215280">
    <property type="component" value="Unassembled WGS sequence"/>
</dbReference>
<proteinExistence type="predicted"/>
<evidence type="ECO:0008006" key="3">
    <source>
        <dbReference type="Google" id="ProtNLM"/>
    </source>
</evidence>